<dbReference type="AlphaFoldDB" id="A0A8B9ZR18"/>
<dbReference type="PROSITE" id="PS50830">
    <property type="entry name" value="TNASE_3"/>
    <property type="match status" value="2"/>
</dbReference>
<dbReference type="InterPro" id="IPR016071">
    <property type="entry name" value="Staphylococal_nuclease_OB-fold"/>
</dbReference>
<evidence type="ECO:0000259" key="1">
    <source>
        <dbReference type="PROSITE" id="PS50830"/>
    </source>
</evidence>
<name>A0A8B9ZR18_9AVES</name>
<keyword evidence="3" id="KW-1185">Reference proteome</keyword>
<dbReference type="FunFam" id="2.40.50.90:FF:000004">
    <property type="entry name" value="Staphylococcal nuclease domain-containing protein"/>
    <property type="match status" value="1"/>
</dbReference>
<reference evidence="2" key="2">
    <citation type="submission" date="2025-09" db="UniProtKB">
        <authorList>
            <consortium name="Ensembl"/>
        </authorList>
    </citation>
    <scope>IDENTIFICATION</scope>
</reference>
<dbReference type="InterPro" id="IPR002071">
    <property type="entry name" value="Thermonucl_AS"/>
</dbReference>
<feature type="domain" description="TNase-like" evidence="1">
    <location>
        <begin position="27"/>
        <end position="167"/>
    </location>
</feature>
<evidence type="ECO:0000313" key="3">
    <source>
        <dbReference type="Proteomes" id="UP000694549"/>
    </source>
</evidence>
<dbReference type="Pfam" id="PF00565">
    <property type="entry name" value="SNase"/>
    <property type="match status" value="2"/>
</dbReference>
<dbReference type="PROSITE" id="PS01284">
    <property type="entry name" value="TNASE_2"/>
    <property type="match status" value="1"/>
</dbReference>
<reference evidence="2" key="1">
    <citation type="submission" date="2025-08" db="UniProtKB">
        <authorList>
            <consortium name="Ensembl"/>
        </authorList>
    </citation>
    <scope>IDENTIFICATION</scope>
</reference>
<evidence type="ECO:0000313" key="2">
    <source>
        <dbReference type="Ensembl" id="ENSAZOP00000008586.1"/>
    </source>
</evidence>
<dbReference type="InterPro" id="IPR035437">
    <property type="entry name" value="SNase_OB-fold_sf"/>
</dbReference>
<dbReference type="GO" id="GO:0005829">
    <property type="term" value="C:cytosol"/>
    <property type="evidence" value="ECO:0007669"/>
    <property type="project" value="TreeGrafter"/>
</dbReference>
<feature type="domain" description="TNase-like" evidence="1">
    <location>
        <begin position="194"/>
        <end position="329"/>
    </location>
</feature>
<dbReference type="Proteomes" id="UP000694549">
    <property type="component" value="Unplaced"/>
</dbReference>
<proteinExistence type="predicted"/>
<dbReference type="FunFam" id="2.40.50.90:FF:000002">
    <property type="entry name" value="Staphylococcal nuclease domain-containing protein"/>
    <property type="match status" value="1"/>
</dbReference>
<dbReference type="SMART" id="SM00318">
    <property type="entry name" value="SNc"/>
    <property type="match status" value="2"/>
</dbReference>
<dbReference type="Ensembl" id="ENSAZOT00000009165.1">
    <property type="protein sequence ID" value="ENSAZOP00000008586.1"/>
    <property type="gene ID" value="ENSAZOG00000005454.1"/>
</dbReference>
<dbReference type="PANTHER" id="PTHR12302">
    <property type="entry name" value="EBNA2 BINDING PROTEIN P100"/>
    <property type="match status" value="1"/>
</dbReference>
<protein>
    <recommendedName>
        <fullName evidence="1">TNase-like domain-containing protein</fullName>
    </recommendedName>
</protein>
<organism evidence="2 3">
    <name type="scientific">Anas zonorhyncha</name>
    <name type="common">Eastern spot-billed duck</name>
    <dbReference type="NCBI Taxonomy" id="75864"/>
    <lineage>
        <taxon>Eukaryota</taxon>
        <taxon>Metazoa</taxon>
        <taxon>Chordata</taxon>
        <taxon>Craniata</taxon>
        <taxon>Vertebrata</taxon>
        <taxon>Euteleostomi</taxon>
        <taxon>Archelosauria</taxon>
        <taxon>Archosauria</taxon>
        <taxon>Dinosauria</taxon>
        <taxon>Saurischia</taxon>
        <taxon>Theropoda</taxon>
        <taxon>Coelurosauria</taxon>
        <taxon>Aves</taxon>
        <taxon>Neognathae</taxon>
        <taxon>Galloanserae</taxon>
        <taxon>Anseriformes</taxon>
        <taxon>Anatidae</taxon>
        <taxon>Anatinae</taxon>
        <taxon>Anas</taxon>
    </lineage>
</organism>
<dbReference type="CDD" id="cd00175">
    <property type="entry name" value="SNc"/>
    <property type="match status" value="2"/>
</dbReference>
<dbReference type="SUPFAM" id="SSF50199">
    <property type="entry name" value="Staphylococcal nuclease"/>
    <property type="match status" value="2"/>
</dbReference>
<dbReference type="GO" id="GO:0003723">
    <property type="term" value="F:RNA binding"/>
    <property type="evidence" value="ECO:0007669"/>
    <property type="project" value="TreeGrafter"/>
</dbReference>
<sequence length="480" mass="53307">MTWAQLGAWVGVRASRGGPRSPCASPQVLSGCAIIVRGQPRGGPPPERQINLSNIRAGSLARRAAAGQPDAKDTPDEPWGFPAREFLRKKLIGKEVCFTVEYKTPQGREYGMVYLGKDTSGENIAESLVAEGLASRREGIRANNPEQSRLAELEEQAKSAKKGMWSEGTGSHTIRDLKYTIENPRHFVDSMHQKPVNAIIEHVRDGSVVRALLLPDYYLVTVMLSGIKCPTFKREADAPEVPEPFAAEAKFFTESRLLQRDVQIVLESCHNQNILGTILHPNGNITELLLKEGFARCVDWSIAVYTRGADKLRAAERFAKERKLRIWRDYVAPTANLDQKDKQFVAKVSAWRSRAGMGAGHLRVVRKTPKLGFNSPPWTTWVPPRLGLPSVGQSQGFMASMQPMVPAPCFWGGERWNRAEGRGLRAGDRLLGTLGYHRDPLAAGDRAQQSFPFPSRWLRAPSLYPWCGNSILKPCSPLPR</sequence>
<dbReference type="GO" id="GO:0004518">
    <property type="term" value="F:nuclease activity"/>
    <property type="evidence" value="ECO:0007669"/>
    <property type="project" value="InterPro"/>
</dbReference>
<dbReference type="GO" id="GO:0006402">
    <property type="term" value="P:mRNA catabolic process"/>
    <property type="evidence" value="ECO:0007669"/>
    <property type="project" value="TreeGrafter"/>
</dbReference>
<dbReference type="PANTHER" id="PTHR12302:SF2">
    <property type="entry name" value="STAPHYLOCOCCAL NUCLEASE DOMAIN-CONTAINING PROTEIN 1"/>
    <property type="match status" value="1"/>
</dbReference>
<accession>A0A8B9ZR18</accession>
<dbReference type="Gene3D" id="2.40.50.90">
    <property type="match status" value="2"/>
</dbReference>
<dbReference type="GO" id="GO:0005634">
    <property type="term" value="C:nucleus"/>
    <property type="evidence" value="ECO:0007669"/>
    <property type="project" value="TreeGrafter"/>
</dbReference>